<keyword evidence="6" id="KW-0812">Transmembrane</keyword>
<comment type="subcellular location">
    <subcellularLocation>
        <location evidence="1">Cell inner membrane</location>
        <topology evidence="1">Single-pass membrane protein</topology>
        <orientation evidence="1">Periplasmic side</orientation>
    </subcellularLocation>
</comment>
<dbReference type="OrthoDB" id="9792439at2"/>
<organism evidence="12 13">
    <name type="scientific">Paramagnetospirillum magneticum (strain ATCC 700264 / AMB-1)</name>
    <name type="common">Magnetospirillum magneticum</name>
    <dbReference type="NCBI Taxonomy" id="342108"/>
    <lineage>
        <taxon>Bacteria</taxon>
        <taxon>Pseudomonadati</taxon>
        <taxon>Pseudomonadota</taxon>
        <taxon>Alphaproteobacteria</taxon>
        <taxon>Rhodospirillales</taxon>
        <taxon>Magnetospirillaceae</taxon>
        <taxon>Paramagnetospirillum</taxon>
    </lineage>
</organism>
<dbReference type="InterPro" id="IPR037682">
    <property type="entry name" value="TonB_C"/>
</dbReference>
<evidence type="ECO:0000256" key="1">
    <source>
        <dbReference type="ARBA" id="ARBA00004383"/>
    </source>
</evidence>
<evidence type="ECO:0000256" key="4">
    <source>
        <dbReference type="ARBA" id="ARBA00022475"/>
    </source>
</evidence>
<sequence length="221" mass="23451">MLAVRQRPSSSRRLAGLAGVVALHAGAIYALANGLGHCAVEILRAPLETKIVAELIKPVPPPPPKVEQPPPPPKVVKPPPPAYVPPPKLRPQAPPPPTAITATTDVVPTAPPPPAAIVAPSAEPVREVVKVPPALDQNRACKPPQYPPAARRASESGAVVLKFLIDSDGSVMESVVDATSGFERLDEAARQALALCRFKPGTVDGRPERSWARIRYVWKLQ</sequence>
<dbReference type="EMBL" id="AP007255">
    <property type="protein sequence ID" value="BAE52353.1"/>
    <property type="molecule type" value="Genomic_DNA"/>
</dbReference>
<keyword evidence="5" id="KW-0997">Cell inner membrane</keyword>
<dbReference type="KEGG" id="mag:amb3549"/>
<keyword evidence="4" id="KW-1003">Cell membrane</keyword>
<evidence type="ECO:0000256" key="8">
    <source>
        <dbReference type="ARBA" id="ARBA00022989"/>
    </source>
</evidence>
<evidence type="ECO:0000256" key="6">
    <source>
        <dbReference type="ARBA" id="ARBA00022692"/>
    </source>
</evidence>
<keyword evidence="13" id="KW-1185">Reference proteome</keyword>
<dbReference type="PANTHER" id="PTHR33446">
    <property type="entry name" value="PROTEIN TONB-RELATED"/>
    <property type="match status" value="1"/>
</dbReference>
<dbReference type="SUPFAM" id="SSF74653">
    <property type="entry name" value="TolA/TonB C-terminal domain"/>
    <property type="match status" value="1"/>
</dbReference>
<keyword evidence="7" id="KW-0653">Protein transport</keyword>
<keyword evidence="3" id="KW-0813">Transport</keyword>
<gene>
    <name evidence="12" type="ordered locus">amb3549</name>
</gene>
<dbReference type="GO" id="GO:0055085">
    <property type="term" value="P:transmembrane transport"/>
    <property type="evidence" value="ECO:0007669"/>
    <property type="project" value="InterPro"/>
</dbReference>
<keyword evidence="8" id="KW-1133">Transmembrane helix</keyword>
<dbReference type="Gene3D" id="3.30.1150.10">
    <property type="match status" value="1"/>
</dbReference>
<dbReference type="RefSeq" id="WP_011385908.1">
    <property type="nucleotide sequence ID" value="NC_007626.1"/>
</dbReference>
<comment type="similarity">
    <text evidence="2">Belongs to the TonB family.</text>
</comment>
<dbReference type="PROSITE" id="PS52015">
    <property type="entry name" value="TONB_CTD"/>
    <property type="match status" value="1"/>
</dbReference>
<dbReference type="STRING" id="342108.amb3549"/>
<evidence type="ECO:0000313" key="12">
    <source>
        <dbReference type="EMBL" id="BAE52353.1"/>
    </source>
</evidence>
<dbReference type="NCBIfam" id="TIGR01352">
    <property type="entry name" value="tonB_Cterm"/>
    <property type="match status" value="1"/>
</dbReference>
<evidence type="ECO:0000256" key="9">
    <source>
        <dbReference type="ARBA" id="ARBA00023136"/>
    </source>
</evidence>
<keyword evidence="9" id="KW-0472">Membrane</keyword>
<reference evidence="12 13" key="1">
    <citation type="journal article" date="2005" name="DNA Res.">
        <title>Complete genome sequence of the facultative anaerobic magnetotactic bacterium Magnetospirillum sp. strain AMB-1.</title>
        <authorList>
            <person name="Matsunaga T."/>
            <person name="Okamura Y."/>
            <person name="Fukuda Y."/>
            <person name="Wahyudi A.T."/>
            <person name="Murase Y."/>
            <person name="Takeyama H."/>
        </authorList>
    </citation>
    <scope>NUCLEOTIDE SEQUENCE [LARGE SCALE GENOMIC DNA]</scope>
    <source>
        <strain evidence="13">ATCC 700264 / AMB-1</strain>
    </source>
</reference>
<feature type="region of interest" description="Disordered" evidence="10">
    <location>
        <begin position="59"/>
        <end position="112"/>
    </location>
</feature>
<evidence type="ECO:0000256" key="5">
    <source>
        <dbReference type="ARBA" id="ARBA00022519"/>
    </source>
</evidence>
<name>Q2W1C2_PARM1</name>
<feature type="compositionally biased region" description="Low complexity" evidence="10">
    <location>
        <begin position="99"/>
        <end position="108"/>
    </location>
</feature>
<feature type="domain" description="TonB C-terminal" evidence="11">
    <location>
        <begin position="131"/>
        <end position="221"/>
    </location>
</feature>
<evidence type="ECO:0000259" key="11">
    <source>
        <dbReference type="PROSITE" id="PS52015"/>
    </source>
</evidence>
<evidence type="ECO:0000256" key="7">
    <source>
        <dbReference type="ARBA" id="ARBA00022927"/>
    </source>
</evidence>
<accession>Q2W1C2</accession>
<dbReference type="AlphaFoldDB" id="Q2W1C2"/>
<proteinExistence type="inferred from homology"/>
<feature type="compositionally biased region" description="Pro residues" evidence="10">
    <location>
        <begin position="59"/>
        <end position="98"/>
    </location>
</feature>
<dbReference type="Proteomes" id="UP000007058">
    <property type="component" value="Chromosome"/>
</dbReference>
<dbReference type="PANTHER" id="PTHR33446:SF2">
    <property type="entry name" value="PROTEIN TONB"/>
    <property type="match status" value="1"/>
</dbReference>
<dbReference type="GO" id="GO:0005886">
    <property type="term" value="C:plasma membrane"/>
    <property type="evidence" value="ECO:0007669"/>
    <property type="project" value="UniProtKB-SubCell"/>
</dbReference>
<evidence type="ECO:0000256" key="3">
    <source>
        <dbReference type="ARBA" id="ARBA00022448"/>
    </source>
</evidence>
<dbReference type="GO" id="GO:0015031">
    <property type="term" value="P:protein transport"/>
    <property type="evidence" value="ECO:0007669"/>
    <property type="project" value="UniProtKB-KW"/>
</dbReference>
<dbReference type="InterPro" id="IPR006260">
    <property type="entry name" value="TonB/TolA_C"/>
</dbReference>
<dbReference type="Pfam" id="PF03544">
    <property type="entry name" value="TonB_C"/>
    <property type="match status" value="1"/>
</dbReference>
<evidence type="ECO:0000313" key="13">
    <source>
        <dbReference type="Proteomes" id="UP000007058"/>
    </source>
</evidence>
<protein>
    <submittedName>
        <fullName evidence="12">Periplasmic protein TonB, links inner and outer membranes</fullName>
    </submittedName>
</protein>
<evidence type="ECO:0000256" key="2">
    <source>
        <dbReference type="ARBA" id="ARBA00006555"/>
    </source>
</evidence>
<dbReference type="InterPro" id="IPR051045">
    <property type="entry name" value="TonB-dependent_transducer"/>
</dbReference>
<evidence type="ECO:0000256" key="10">
    <source>
        <dbReference type="SAM" id="MobiDB-lite"/>
    </source>
</evidence>
<dbReference type="HOGENOM" id="CLU_076057_5_2_5"/>